<evidence type="ECO:0000256" key="1">
    <source>
        <dbReference type="SAM" id="SignalP"/>
    </source>
</evidence>
<comment type="caution">
    <text evidence="2">The sequence shown here is derived from an EMBL/GenBank/DDBJ whole genome shotgun (WGS) entry which is preliminary data.</text>
</comment>
<gene>
    <name evidence="2" type="ORF">HNQ08_003727</name>
</gene>
<name>A0A7W8JZR9_9DEIO</name>
<evidence type="ECO:0000313" key="2">
    <source>
        <dbReference type="EMBL" id="MBB5364614.1"/>
    </source>
</evidence>
<reference evidence="2 3" key="1">
    <citation type="submission" date="2020-08" db="EMBL/GenBank/DDBJ databases">
        <title>Genomic Encyclopedia of Type Strains, Phase IV (KMG-IV): sequencing the most valuable type-strain genomes for metagenomic binning, comparative biology and taxonomic classification.</title>
        <authorList>
            <person name="Goeker M."/>
        </authorList>
    </citation>
    <scope>NUCLEOTIDE SEQUENCE [LARGE SCALE GENOMIC DNA]</scope>
    <source>
        <strain evidence="2 3">DSM 27939</strain>
    </source>
</reference>
<organism evidence="2 3">
    <name type="scientific">Deinococcus humi</name>
    <dbReference type="NCBI Taxonomy" id="662880"/>
    <lineage>
        <taxon>Bacteria</taxon>
        <taxon>Thermotogati</taxon>
        <taxon>Deinococcota</taxon>
        <taxon>Deinococci</taxon>
        <taxon>Deinococcales</taxon>
        <taxon>Deinococcaceae</taxon>
        <taxon>Deinococcus</taxon>
    </lineage>
</organism>
<dbReference type="Proteomes" id="UP000552709">
    <property type="component" value="Unassembled WGS sequence"/>
</dbReference>
<dbReference type="InterPro" id="IPR055876">
    <property type="entry name" value="DUF7453"/>
</dbReference>
<dbReference type="AlphaFoldDB" id="A0A7W8JZR9"/>
<dbReference type="Pfam" id="PF24251">
    <property type="entry name" value="DUF7453"/>
    <property type="match status" value="2"/>
</dbReference>
<feature type="signal peptide" evidence="1">
    <location>
        <begin position="1"/>
        <end position="21"/>
    </location>
</feature>
<evidence type="ECO:0000313" key="3">
    <source>
        <dbReference type="Proteomes" id="UP000552709"/>
    </source>
</evidence>
<keyword evidence="1" id="KW-0732">Signal</keyword>
<feature type="chain" id="PRO_5031499378" evidence="1">
    <location>
        <begin position="22"/>
        <end position="757"/>
    </location>
</feature>
<protein>
    <submittedName>
        <fullName evidence="2">Uncharacterized protein</fullName>
    </submittedName>
</protein>
<proteinExistence type="predicted"/>
<dbReference type="EMBL" id="JACHFL010000011">
    <property type="protein sequence ID" value="MBB5364614.1"/>
    <property type="molecule type" value="Genomic_DNA"/>
</dbReference>
<dbReference type="PROSITE" id="PS51257">
    <property type="entry name" value="PROKAR_LIPOPROTEIN"/>
    <property type="match status" value="1"/>
</dbReference>
<sequence length="757" mass="76432">MRAFAGLGISLCLLLAACNQAPSVTPPNAAQPNSSIQVLGTLELNVDTTLGGQAVSSGVIPGMSLTRGESAVYEDAFYRYVSVDFVIRNLSSTPRSNVTLLAIGTDATIPGSPYRVFRDENGEGLDSAIAADIRPSHGFVGPGVPDTSVTRASFQAYEEGDVSQLNGIRDIKNAFPWGYVATREDGGRTLGPNGTANATANFTLAVRVPKATNVASLVMAVAVVTDSEIRTTRDVVERNKDLDGNGTATRANALSVANGGAPVTVATMPGDLAITSCASCVTTNIMNVRTMGTQTAASVRLLDPAHRAQVALTGEAVANLGGSTFDALSATPNVNDAGQVAFYSTLMGSATRGVFLKSAEDLAPSAVAWAGQEAPEAGGATYNTFGTSPVLNPAGQLVFSSVLNNGRTAIFVGTPDAVTPVVIQGQAAPGTAGSTFNVGLNNFVSNAAGQVAFYSPPDSSSTTELVGIFSGQPGDLTRVVVSGDSTPVGGTYSFPSPVTPTLNNGGDVAFVASITGSSRGNGGVFLQQGGAVAPVALRGTTGQQFSSFNTNPPALNDVGQVAFLGTLSGGGLAVAMGTPDSLTILARQNAQAPNASGAVYGALGAPAINGNGQVAFQANLSGGTTTAGIFLGTPDSVQMVALQGSPAPDAPGLTLGAFGTTVALNDSGQVAFTTTLSGNGQALYVGTPENLRLVARKGDQIDTNPSPDIETLKTVNSISFTSGSGGQDGRAMGLAADGTITFRVTFSDNSTGVYTLR</sequence>
<accession>A0A7W8JZR9</accession>
<dbReference type="RefSeq" id="WP_184135232.1">
    <property type="nucleotide sequence ID" value="NZ_JACHFL010000011.1"/>
</dbReference>
<dbReference type="NCBIfam" id="TIGR05002">
    <property type="entry name" value="NxxGxxAF_repeat"/>
    <property type="match status" value="7"/>
</dbReference>
<keyword evidence="3" id="KW-1185">Reference proteome</keyword>